<feature type="domain" description="Gcp-like" evidence="1">
    <location>
        <begin position="34"/>
        <end position="224"/>
    </location>
</feature>
<comment type="caution">
    <text evidence="2">The sequence shown here is derived from an EMBL/GenBank/DDBJ whole genome shotgun (WGS) entry which is preliminary data.</text>
</comment>
<accession>A0A498CLZ2</accession>
<reference evidence="2 3" key="1">
    <citation type="submission" date="2018-10" db="EMBL/GenBank/DDBJ databases">
        <title>Anaerotruncus faecis sp. nov., isolated from human feces.</title>
        <authorList>
            <person name="Wang Y.-J."/>
        </authorList>
    </citation>
    <scope>NUCLEOTIDE SEQUENCE [LARGE SCALE GENOMIC DNA]</scope>
    <source>
        <strain evidence="2 3">22A2-44</strain>
    </source>
</reference>
<dbReference type="AlphaFoldDB" id="A0A498CLZ2"/>
<evidence type="ECO:0000313" key="3">
    <source>
        <dbReference type="Proteomes" id="UP000276301"/>
    </source>
</evidence>
<dbReference type="GO" id="GO:0002949">
    <property type="term" value="P:tRNA threonylcarbamoyladenosine modification"/>
    <property type="evidence" value="ECO:0007669"/>
    <property type="project" value="InterPro"/>
</dbReference>
<dbReference type="InterPro" id="IPR022496">
    <property type="entry name" value="T6A_TsaB"/>
</dbReference>
<dbReference type="PANTHER" id="PTHR11735">
    <property type="entry name" value="TRNA N6-ADENOSINE THREONYLCARBAMOYLTRANSFERASE"/>
    <property type="match status" value="1"/>
</dbReference>
<dbReference type="GO" id="GO:0005829">
    <property type="term" value="C:cytosol"/>
    <property type="evidence" value="ECO:0007669"/>
    <property type="project" value="TreeGrafter"/>
</dbReference>
<proteinExistence type="predicted"/>
<dbReference type="GO" id="GO:0016740">
    <property type="term" value="F:transferase activity"/>
    <property type="evidence" value="ECO:0007669"/>
    <property type="project" value="UniProtKB-KW"/>
</dbReference>
<name>A0A498CLZ2_9FIRM</name>
<dbReference type="InterPro" id="IPR043129">
    <property type="entry name" value="ATPase_NBD"/>
</dbReference>
<dbReference type="Gene3D" id="3.30.420.40">
    <property type="match status" value="2"/>
</dbReference>
<protein>
    <submittedName>
        <fullName evidence="2">tRNA (Adenosine(37)-N6)-threonylcarbamoyltransferase complex dimerization subunit type 1 TsaB</fullName>
    </submittedName>
</protein>
<dbReference type="NCBIfam" id="TIGR03725">
    <property type="entry name" value="T6A_YeaZ"/>
    <property type="match status" value="1"/>
</dbReference>
<keyword evidence="2" id="KW-0808">Transferase</keyword>
<sequence>MKILAIDTSSQSASCAVTEEGKLLGEFFTNVKLTHSQTILPMVENLLEQTRVALPEIGLFAVTDGPGSFTGLRIGLSAVKGMAHALGKGCVGVSTLEALAWNLSGMDAAVCPVLDARCSQVYTALFRSGGDFPERLADDEAVSLSALEERLKKFGERVFLVGDGAEMCYNMFKDRVANLTLPSPALRFPRASSAALAAGRAYLRGDVLPPASLAPAYLRLPQAERERLAKLTKEGSSI</sequence>
<dbReference type="RefSeq" id="WP_121587640.1">
    <property type="nucleotide sequence ID" value="NZ_RCHT01000047.1"/>
</dbReference>
<dbReference type="Pfam" id="PF00814">
    <property type="entry name" value="TsaD"/>
    <property type="match status" value="1"/>
</dbReference>
<dbReference type="PANTHER" id="PTHR11735:SF11">
    <property type="entry name" value="TRNA THREONYLCARBAMOYLADENOSINE BIOSYNTHESIS PROTEIN TSAB"/>
    <property type="match status" value="1"/>
</dbReference>
<dbReference type="InterPro" id="IPR000905">
    <property type="entry name" value="Gcp-like_dom"/>
</dbReference>
<evidence type="ECO:0000259" key="1">
    <source>
        <dbReference type="Pfam" id="PF00814"/>
    </source>
</evidence>
<dbReference type="Proteomes" id="UP000276301">
    <property type="component" value="Unassembled WGS sequence"/>
</dbReference>
<organism evidence="2 3">
    <name type="scientific">Anaerotruncus massiliensis</name>
    <name type="common">ex Liu et al. 2021</name>
    <dbReference type="NCBI Taxonomy" id="2321404"/>
    <lineage>
        <taxon>Bacteria</taxon>
        <taxon>Bacillati</taxon>
        <taxon>Bacillota</taxon>
        <taxon>Clostridia</taxon>
        <taxon>Eubacteriales</taxon>
        <taxon>Oscillospiraceae</taxon>
        <taxon>Anaerotruncus</taxon>
    </lineage>
</organism>
<gene>
    <name evidence="2" type="primary">tsaB</name>
    <name evidence="2" type="ORF">D4A47_13240</name>
</gene>
<dbReference type="CDD" id="cd24032">
    <property type="entry name" value="ASKHA_NBD_TsaB"/>
    <property type="match status" value="1"/>
</dbReference>
<evidence type="ECO:0000313" key="2">
    <source>
        <dbReference type="EMBL" id="RLL07485.1"/>
    </source>
</evidence>
<dbReference type="SUPFAM" id="SSF53067">
    <property type="entry name" value="Actin-like ATPase domain"/>
    <property type="match status" value="2"/>
</dbReference>
<dbReference type="EMBL" id="RCHT01000047">
    <property type="protein sequence ID" value="RLL07485.1"/>
    <property type="molecule type" value="Genomic_DNA"/>
</dbReference>
<keyword evidence="3" id="KW-1185">Reference proteome</keyword>